<feature type="transmembrane region" description="Helical" evidence="6">
    <location>
        <begin position="101"/>
        <end position="121"/>
    </location>
</feature>
<reference evidence="9 10" key="1">
    <citation type="submission" date="2025-04" db="UniProtKB">
        <authorList>
            <consortium name="RefSeq"/>
        </authorList>
    </citation>
    <scope>IDENTIFICATION</scope>
    <source>
        <tissue evidence="9 10">Whole sample</tissue>
    </source>
</reference>
<evidence type="ECO:0000256" key="4">
    <source>
        <dbReference type="ARBA" id="ARBA00023136"/>
    </source>
</evidence>
<dbReference type="GeneID" id="111108535"/>
<dbReference type="AlphaFoldDB" id="A0A8B8B9V9"/>
<protein>
    <submittedName>
        <fullName evidence="9 10">Protein CLN8-like</fullName>
    </submittedName>
</protein>
<comment type="subcellular location">
    <subcellularLocation>
        <location evidence="1">Membrane</location>
        <topology evidence="1">Multi-pass membrane protein</topology>
    </subcellularLocation>
</comment>
<dbReference type="KEGG" id="cvn:111108535"/>
<proteinExistence type="predicted"/>
<organism evidence="8 9">
    <name type="scientific">Crassostrea virginica</name>
    <name type="common">Eastern oyster</name>
    <dbReference type="NCBI Taxonomy" id="6565"/>
    <lineage>
        <taxon>Eukaryota</taxon>
        <taxon>Metazoa</taxon>
        <taxon>Spiralia</taxon>
        <taxon>Lophotrochozoa</taxon>
        <taxon>Mollusca</taxon>
        <taxon>Bivalvia</taxon>
        <taxon>Autobranchia</taxon>
        <taxon>Pteriomorphia</taxon>
        <taxon>Ostreida</taxon>
        <taxon>Ostreoidea</taxon>
        <taxon>Ostreidae</taxon>
        <taxon>Crassostrea</taxon>
    </lineage>
</organism>
<evidence type="ECO:0000256" key="3">
    <source>
        <dbReference type="ARBA" id="ARBA00022989"/>
    </source>
</evidence>
<evidence type="ECO:0000259" key="7">
    <source>
        <dbReference type="PROSITE" id="PS50922"/>
    </source>
</evidence>
<evidence type="ECO:0000256" key="1">
    <source>
        <dbReference type="ARBA" id="ARBA00004141"/>
    </source>
</evidence>
<dbReference type="PANTHER" id="PTHR13439">
    <property type="entry name" value="CT120 PROTEIN"/>
    <property type="match status" value="1"/>
</dbReference>
<dbReference type="InterPro" id="IPR050846">
    <property type="entry name" value="TLCD"/>
</dbReference>
<dbReference type="PANTHER" id="PTHR13439:SF7">
    <property type="entry name" value="PROTEIN CLN8"/>
    <property type="match status" value="1"/>
</dbReference>
<feature type="transmembrane region" description="Helical" evidence="6">
    <location>
        <begin position="60"/>
        <end position="81"/>
    </location>
</feature>
<evidence type="ECO:0000256" key="2">
    <source>
        <dbReference type="ARBA" id="ARBA00022692"/>
    </source>
</evidence>
<dbReference type="GO" id="GO:0016020">
    <property type="term" value="C:membrane"/>
    <property type="evidence" value="ECO:0007669"/>
    <property type="project" value="UniProtKB-SubCell"/>
</dbReference>
<dbReference type="SMART" id="SM00724">
    <property type="entry name" value="TLC"/>
    <property type="match status" value="1"/>
</dbReference>
<keyword evidence="2 5" id="KW-0812">Transmembrane</keyword>
<keyword evidence="4 5" id="KW-0472">Membrane</keyword>
<dbReference type="InterPro" id="IPR006634">
    <property type="entry name" value="TLC-dom"/>
</dbReference>
<keyword evidence="3 6" id="KW-1133">Transmembrane helix</keyword>
<feature type="domain" description="TLC" evidence="7">
    <location>
        <begin position="59"/>
        <end position="258"/>
    </location>
</feature>
<evidence type="ECO:0000313" key="10">
    <source>
        <dbReference type="RefSeq" id="XP_022300212.1"/>
    </source>
</evidence>
<evidence type="ECO:0000313" key="9">
    <source>
        <dbReference type="RefSeq" id="XP_022300210.1"/>
    </source>
</evidence>
<feature type="transmembrane region" description="Helical" evidence="6">
    <location>
        <begin position="128"/>
        <end position="148"/>
    </location>
</feature>
<dbReference type="GO" id="GO:0005783">
    <property type="term" value="C:endoplasmic reticulum"/>
    <property type="evidence" value="ECO:0007669"/>
    <property type="project" value="TreeGrafter"/>
</dbReference>
<dbReference type="RefSeq" id="XP_022300210.1">
    <property type="nucleotide sequence ID" value="XM_022444502.1"/>
</dbReference>
<feature type="transmembrane region" description="Helical" evidence="6">
    <location>
        <begin position="224"/>
        <end position="245"/>
    </location>
</feature>
<dbReference type="Proteomes" id="UP000694844">
    <property type="component" value="Chromosome 8"/>
</dbReference>
<name>A0A8B8B9V9_CRAVI</name>
<sequence>MGLVEHIHPALAEVDYRKWTVKLTFIFGSFLFFAALYILTGLISMTTWTYRNLRQKEKMFWKLAVVRAIYGVFCTCIGIWAIFFDTELEKDPVFATSPTSYFSLTVTVGFFVFECGAIMISDIVYRKVSILLNIHHWLSLLGYSTLMVTEAAHCFGTKGLILEMSTPFSAICWTVLKAGKADTLFWRANQFLLVHTFHLRSVVECFIWYLTYKHWERIWSAMPLSIFSFLYTQLILVTFLMTPYWTYKKTQQMITPVDWNFEDSEANKGRNGDAKKSA</sequence>
<dbReference type="Pfam" id="PF03798">
    <property type="entry name" value="TRAM_LAG1_CLN8"/>
    <property type="match status" value="1"/>
</dbReference>
<keyword evidence="8" id="KW-1185">Reference proteome</keyword>
<evidence type="ECO:0000256" key="5">
    <source>
        <dbReference type="PROSITE-ProRule" id="PRU00205"/>
    </source>
</evidence>
<gene>
    <name evidence="9 10" type="primary">LOC111108535</name>
</gene>
<dbReference type="OrthoDB" id="10052906at2759"/>
<accession>A0A8B8B9V9</accession>
<feature type="transmembrane region" description="Helical" evidence="6">
    <location>
        <begin position="25"/>
        <end position="48"/>
    </location>
</feature>
<dbReference type="RefSeq" id="XP_022300212.1">
    <property type="nucleotide sequence ID" value="XM_022444504.1"/>
</dbReference>
<dbReference type="GO" id="GO:0055088">
    <property type="term" value="P:lipid homeostasis"/>
    <property type="evidence" value="ECO:0007669"/>
    <property type="project" value="TreeGrafter"/>
</dbReference>
<evidence type="ECO:0000313" key="8">
    <source>
        <dbReference type="Proteomes" id="UP000694844"/>
    </source>
</evidence>
<dbReference type="PROSITE" id="PS50922">
    <property type="entry name" value="TLC"/>
    <property type="match status" value="1"/>
</dbReference>
<evidence type="ECO:0000256" key="6">
    <source>
        <dbReference type="SAM" id="Phobius"/>
    </source>
</evidence>